<dbReference type="Pfam" id="PF00664">
    <property type="entry name" value="ABC_membrane"/>
    <property type="match status" value="1"/>
</dbReference>
<dbReference type="InterPro" id="IPR017871">
    <property type="entry name" value="ABC_transporter-like_CS"/>
</dbReference>
<evidence type="ECO:0000256" key="7">
    <source>
        <dbReference type="ARBA" id="ARBA00022989"/>
    </source>
</evidence>
<keyword evidence="3" id="KW-1003">Cell membrane</keyword>
<reference evidence="13" key="1">
    <citation type="submission" date="2019-07" db="EMBL/GenBank/DDBJ databases">
        <title>Bacillus alkalisoli sp. nov. isolated from saline soil.</title>
        <authorList>
            <person name="Sun J.-Q."/>
            <person name="Xu L."/>
        </authorList>
    </citation>
    <scope>NUCLEOTIDE SEQUENCE [LARGE SCALE GENOMIC DNA]</scope>
    <source>
        <strain evidence="13">M4U3P1</strain>
    </source>
</reference>
<evidence type="ECO:0000256" key="5">
    <source>
        <dbReference type="ARBA" id="ARBA00022741"/>
    </source>
</evidence>
<dbReference type="PANTHER" id="PTHR43394">
    <property type="entry name" value="ATP-DEPENDENT PERMEASE MDL1, MITOCHONDRIAL"/>
    <property type="match status" value="1"/>
</dbReference>
<dbReference type="GO" id="GO:0016887">
    <property type="term" value="F:ATP hydrolysis activity"/>
    <property type="evidence" value="ECO:0007669"/>
    <property type="project" value="InterPro"/>
</dbReference>
<dbReference type="SUPFAM" id="SSF90123">
    <property type="entry name" value="ABC transporter transmembrane region"/>
    <property type="match status" value="1"/>
</dbReference>
<feature type="transmembrane region" description="Helical" evidence="9">
    <location>
        <begin position="159"/>
        <end position="177"/>
    </location>
</feature>
<feature type="transmembrane region" description="Helical" evidence="9">
    <location>
        <begin position="275"/>
        <end position="295"/>
    </location>
</feature>
<evidence type="ECO:0000313" key="12">
    <source>
        <dbReference type="EMBL" id="QKS70717.1"/>
    </source>
</evidence>
<evidence type="ECO:0000256" key="1">
    <source>
        <dbReference type="ARBA" id="ARBA00004651"/>
    </source>
</evidence>
<feature type="transmembrane region" description="Helical" evidence="9">
    <location>
        <begin position="20"/>
        <end position="44"/>
    </location>
</feature>
<keyword evidence="6 12" id="KW-0067">ATP-binding</keyword>
<dbReference type="KEGG" id="psua:FLK61_28685"/>
<gene>
    <name evidence="12" type="ORF">FLK61_28685</name>
</gene>
<keyword evidence="2" id="KW-0813">Transport</keyword>
<dbReference type="Proteomes" id="UP000318138">
    <property type="component" value="Chromosome"/>
</dbReference>
<dbReference type="InterPro" id="IPR003439">
    <property type="entry name" value="ABC_transporter-like_ATP-bd"/>
</dbReference>
<dbReference type="InterPro" id="IPR039421">
    <property type="entry name" value="Type_1_exporter"/>
</dbReference>
<feature type="domain" description="ABC transporter" evidence="10">
    <location>
        <begin position="336"/>
        <end position="571"/>
    </location>
</feature>
<evidence type="ECO:0000259" key="10">
    <source>
        <dbReference type="PROSITE" id="PS50893"/>
    </source>
</evidence>
<dbReference type="InterPro" id="IPR011527">
    <property type="entry name" value="ABC1_TM_dom"/>
</dbReference>
<dbReference type="CDD" id="cd18541">
    <property type="entry name" value="ABC_6TM_TmrB_like"/>
    <property type="match status" value="1"/>
</dbReference>
<evidence type="ECO:0000256" key="6">
    <source>
        <dbReference type="ARBA" id="ARBA00022840"/>
    </source>
</evidence>
<dbReference type="InterPro" id="IPR036640">
    <property type="entry name" value="ABC1_TM_sf"/>
</dbReference>
<dbReference type="SUPFAM" id="SSF52540">
    <property type="entry name" value="P-loop containing nucleoside triphosphate hydrolases"/>
    <property type="match status" value="1"/>
</dbReference>
<evidence type="ECO:0000259" key="11">
    <source>
        <dbReference type="PROSITE" id="PS50929"/>
    </source>
</evidence>
<dbReference type="Pfam" id="PF00005">
    <property type="entry name" value="ABC_tran"/>
    <property type="match status" value="1"/>
</dbReference>
<keyword evidence="13" id="KW-1185">Reference proteome</keyword>
<feature type="transmembrane region" description="Helical" evidence="9">
    <location>
        <begin position="56"/>
        <end position="89"/>
    </location>
</feature>
<protein>
    <submittedName>
        <fullName evidence="12">ATP-binding cassette domain-containing protein</fullName>
    </submittedName>
</protein>
<dbReference type="EMBL" id="CP041372">
    <property type="protein sequence ID" value="QKS70717.1"/>
    <property type="molecule type" value="Genomic_DNA"/>
</dbReference>
<dbReference type="PROSITE" id="PS50929">
    <property type="entry name" value="ABC_TM1F"/>
    <property type="match status" value="1"/>
</dbReference>
<feature type="transmembrane region" description="Helical" evidence="9">
    <location>
        <begin position="249"/>
        <end position="269"/>
    </location>
</feature>
<name>A0A859FCD2_9BACI</name>
<dbReference type="Gene3D" id="1.20.1560.10">
    <property type="entry name" value="ABC transporter type 1, transmembrane domain"/>
    <property type="match status" value="1"/>
</dbReference>
<evidence type="ECO:0000256" key="8">
    <source>
        <dbReference type="ARBA" id="ARBA00023136"/>
    </source>
</evidence>
<feature type="domain" description="ABC transmembrane type-1" evidence="11">
    <location>
        <begin position="20"/>
        <end position="304"/>
    </location>
</feature>
<evidence type="ECO:0000256" key="2">
    <source>
        <dbReference type="ARBA" id="ARBA00022448"/>
    </source>
</evidence>
<proteinExistence type="predicted"/>
<organism evidence="12 13">
    <name type="scientific">Paenalkalicoccus suaedae</name>
    <dbReference type="NCBI Taxonomy" id="2592382"/>
    <lineage>
        <taxon>Bacteria</taxon>
        <taxon>Bacillati</taxon>
        <taxon>Bacillota</taxon>
        <taxon>Bacilli</taxon>
        <taxon>Bacillales</taxon>
        <taxon>Bacillaceae</taxon>
        <taxon>Paenalkalicoccus</taxon>
    </lineage>
</organism>
<dbReference type="AlphaFoldDB" id="A0A859FCD2"/>
<dbReference type="InterPro" id="IPR003593">
    <property type="entry name" value="AAA+_ATPase"/>
</dbReference>
<dbReference type="FunFam" id="1.20.1560.10:FF:000011">
    <property type="entry name" value="Multidrug ABC transporter ATP-binding protein"/>
    <property type="match status" value="1"/>
</dbReference>
<dbReference type="RefSeq" id="WP_176008753.1">
    <property type="nucleotide sequence ID" value="NZ_CP041372.2"/>
</dbReference>
<keyword evidence="8 9" id="KW-0472">Membrane</keyword>
<evidence type="ECO:0000256" key="9">
    <source>
        <dbReference type="SAM" id="Phobius"/>
    </source>
</evidence>
<keyword evidence="5" id="KW-0547">Nucleotide-binding</keyword>
<dbReference type="GO" id="GO:0005886">
    <property type="term" value="C:plasma membrane"/>
    <property type="evidence" value="ECO:0007669"/>
    <property type="project" value="UniProtKB-SubCell"/>
</dbReference>
<dbReference type="PROSITE" id="PS50893">
    <property type="entry name" value="ABC_TRANSPORTER_2"/>
    <property type="match status" value="1"/>
</dbReference>
<accession>A0A859FCD2</accession>
<sequence length="581" mass="65301">MFSVIKKLWWFFKEQKKRYLIAISLLMIASVLEVIPPLLIGVVIDDVTTGSLTREQLFMYIGVFVFIMTSTYAITFVWMRLLFGGAIYIERSLRTKYMSHLFKMTSTFFEKNKTGDLMAKATNDLKAISQTAGFGILTLIDATAFLLIILFMMTFFVSWQLTLAAFLPFPIMAFIIGKYGKVIHKRFTVAQNAFGTLNDQVLESVSGARVIRAFVREKEDQERFHNLTEDVYQKNVQVARIDALFEPTIKILVGISYSVGLGYGAVLVFQNQLTIGQLISFHIYLGMLIWPMLAFGELMNVMQRGSASLDRLNETLSYKEDVVVKDGKRLLTPSYMEIRDLSFHYPNGTAPSLERVNVLIKPGDHVGLVGKTGSGKTTFLRQLLREYPIESQKLFINGTPIEEIDLEQLKGWLGYVPQDQFLFSKTIRENIVFAKPTATASELEDVIERASLTSDLAMLKDGLETVVGEKGIALSGGQKQRIAIARALLKEPDILLLDDALSAVDAKTETAIIDHIRTARKSKTTFIAAHRMSAIKHANTILVFDNGHIIASGTHDELMELGGWYREQVQAQMADKQEVLA</sequence>
<dbReference type="PANTHER" id="PTHR43394:SF1">
    <property type="entry name" value="ATP-BINDING CASSETTE SUB-FAMILY B MEMBER 10, MITOCHONDRIAL"/>
    <property type="match status" value="1"/>
</dbReference>
<keyword evidence="7 9" id="KW-1133">Transmembrane helix</keyword>
<dbReference type="InterPro" id="IPR027417">
    <property type="entry name" value="P-loop_NTPase"/>
</dbReference>
<dbReference type="PROSITE" id="PS00211">
    <property type="entry name" value="ABC_TRANSPORTER_1"/>
    <property type="match status" value="1"/>
</dbReference>
<keyword evidence="4 9" id="KW-0812">Transmembrane</keyword>
<dbReference type="GO" id="GO:0015421">
    <property type="term" value="F:ABC-type oligopeptide transporter activity"/>
    <property type="evidence" value="ECO:0007669"/>
    <property type="project" value="TreeGrafter"/>
</dbReference>
<dbReference type="SMART" id="SM00382">
    <property type="entry name" value="AAA"/>
    <property type="match status" value="1"/>
</dbReference>
<dbReference type="FunFam" id="3.40.50.300:FF:000221">
    <property type="entry name" value="Multidrug ABC transporter ATP-binding protein"/>
    <property type="match status" value="1"/>
</dbReference>
<comment type="subcellular location">
    <subcellularLocation>
        <location evidence="1">Cell membrane</location>
        <topology evidence="1">Multi-pass membrane protein</topology>
    </subcellularLocation>
</comment>
<evidence type="ECO:0000313" key="13">
    <source>
        <dbReference type="Proteomes" id="UP000318138"/>
    </source>
</evidence>
<evidence type="ECO:0000256" key="4">
    <source>
        <dbReference type="ARBA" id="ARBA00022692"/>
    </source>
</evidence>
<dbReference type="GO" id="GO:0005524">
    <property type="term" value="F:ATP binding"/>
    <property type="evidence" value="ECO:0007669"/>
    <property type="project" value="UniProtKB-KW"/>
</dbReference>
<dbReference type="Gene3D" id="3.40.50.300">
    <property type="entry name" value="P-loop containing nucleotide triphosphate hydrolases"/>
    <property type="match status" value="1"/>
</dbReference>
<feature type="transmembrane region" description="Helical" evidence="9">
    <location>
        <begin position="132"/>
        <end position="153"/>
    </location>
</feature>
<evidence type="ECO:0000256" key="3">
    <source>
        <dbReference type="ARBA" id="ARBA00022475"/>
    </source>
</evidence>